<dbReference type="SUPFAM" id="SSF49478">
    <property type="entry name" value="Cna protein B-type domain"/>
    <property type="match status" value="6"/>
</dbReference>
<evidence type="ECO:0000259" key="6">
    <source>
        <dbReference type="Pfam" id="PF17802"/>
    </source>
</evidence>
<dbReference type="InterPro" id="IPR013783">
    <property type="entry name" value="Ig-like_fold"/>
</dbReference>
<evidence type="ECO:0000256" key="2">
    <source>
        <dbReference type="ARBA" id="ARBA00022525"/>
    </source>
</evidence>
<reference evidence="8" key="1">
    <citation type="submission" date="2016-12" db="EMBL/GenBank/DDBJ databases">
        <authorList>
            <person name="Gulvik C.A."/>
        </authorList>
    </citation>
    <scope>NUCLEOTIDE SEQUENCE [LARGE SCALE GENOMIC DNA]</scope>
    <source>
        <strain evidence="8">NED12-00049-6B</strain>
    </source>
</reference>
<feature type="signal peptide" evidence="5">
    <location>
        <begin position="1"/>
        <end position="24"/>
    </location>
</feature>
<dbReference type="Pfam" id="PF17802">
    <property type="entry name" value="SpaA"/>
    <property type="match status" value="5"/>
</dbReference>
<feature type="domain" description="SpaA-like prealbumin fold" evidence="6">
    <location>
        <begin position="1465"/>
        <end position="1550"/>
    </location>
</feature>
<feature type="domain" description="SpaA-like prealbumin fold" evidence="6">
    <location>
        <begin position="1284"/>
        <end position="1369"/>
    </location>
</feature>
<name>A0A1Q8E519_9STRE</name>
<dbReference type="Proteomes" id="UP000186890">
    <property type="component" value="Unassembled WGS sequence"/>
</dbReference>
<dbReference type="RefSeq" id="WP_083605801.1">
    <property type="nucleotide sequence ID" value="NZ_MSJM01000017.1"/>
</dbReference>
<feature type="domain" description="SpaA-like prealbumin fold" evidence="6">
    <location>
        <begin position="1374"/>
        <end position="1453"/>
    </location>
</feature>
<feature type="domain" description="SpaA-like prealbumin fold" evidence="6">
    <location>
        <begin position="1555"/>
        <end position="1603"/>
    </location>
</feature>
<comment type="caution">
    <text evidence="7">The sequence shown here is derived from an EMBL/GenBank/DDBJ whole genome shotgun (WGS) entry which is preliminary data.</text>
</comment>
<evidence type="ECO:0000256" key="1">
    <source>
        <dbReference type="ARBA" id="ARBA00007257"/>
    </source>
</evidence>
<dbReference type="PANTHER" id="PTHR36108:SF13">
    <property type="entry name" value="COLOSSIN-B-RELATED"/>
    <property type="match status" value="1"/>
</dbReference>
<feature type="compositionally biased region" description="Low complexity" evidence="4">
    <location>
        <begin position="75"/>
        <end position="111"/>
    </location>
</feature>
<evidence type="ECO:0000313" key="8">
    <source>
        <dbReference type="Proteomes" id="UP000186890"/>
    </source>
</evidence>
<evidence type="ECO:0000256" key="5">
    <source>
        <dbReference type="SAM" id="SignalP"/>
    </source>
</evidence>
<dbReference type="PANTHER" id="PTHR36108">
    <property type="entry name" value="COLOSSIN-B-RELATED"/>
    <property type="match status" value="1"/>
</dbReference>
<evidence type="ECO:0000256" key="3">
    <source>
        <dbReference type="ARBA" id="ARBA00022729"/>
    </source>
</evidence>
<organism evidence="7 8">
    <name type="scientific">Streptococcus cuniculi</name>
    <dbReference type="NCBI Taxonomy" id="1432788"/>
    <lineage>
        <taxon>Bacteria</taxon>
        <taxon>Bacillati</taxon>
        <taxon>Bacillota</taxon>
        <taxon>Bacilli</taxon>
        <taxon>Lactobacillales</taxon>
        <taxon>Streptococcaceae</taxon>
        <taxon>Streptococcus</taxon>
    </lineage>
</organism>
<dbReference type="InterPro" id="IPR041033">
    <property type="entry name" value="SpaA_PFL_dom_1"/>
</dbReference>
<comment type="similarity">
    <text evidence="1">Belongs to the serine-aspartate repeat-containing protein (SDr) family.</text>
</comment>
<dbReference type="Gene3D" id="2.60.40.10">
    <property type="entry name" value="Immunoglobulins"/>
    <property type="match status" value="6"/>
</dbReference>
<proteinExistence type="inferred from homology"/>
<keyword evidence="2" id="KW-0964">Secreted</keyword>
<accession>A0A1Q8E519</accession>
<feature type="chain" id="PRO_5038354838" description="SpaA-like prealbumin fold domain-containing protein" evidence="5">
    <location>
        <begin position="25"/>
        <end position="1603"/>
    </location>
</feature>
<feature type="non-terminal residue" evidence="7">
    <location>
        <position position="1603"/>
    </location>
</feature>
<keyword evidence="3 5" id="KW-0732">Signal</keyword>
<feature type="domain" description="SpaA-like prealbumin fold" evidence="6">
    <location>
        <begin position="1195"/>
        <end position="1278"/>
    </location>
</feature>
<protein>
    <recommendedName>
        <fullName evidence="6">SpaA-like prealbumin fold domain-containing protein</fullName>
    </recommendedName>
</protein>
<gene>
    <name evidence="7" type="ORF">BU202_10330</name>
</gene>
<feature type="region of interest" description="Disordered" evidence="4">
    <location>
        <begin position="44"/>
        <end position="131"/>
    </location>
</feature>
<dbReference type="EMBL" id="MSJM01000017">
    <property type="protein sequence ID" value="OLF46895.1"/>
    <property type="molecule type" value="Genomic_DNA"/>
</dbReference>
<sequence length="1603" mass="176227">MKKKFLWVFHAFMYVLLITGNVLPAATVIAQEVTNDTVTTVASSEEPLVAPSSDTGETVASSSSSSNVAEEPTPTSSSSSTTEDSSSAATSTASSSSSSSSRSSAASRSTSPGAAFRAASDTTPAADPTVDGTFAAEVRVFTEDTNPDGTEKLEYLTGEGINPYAEFRISGTGVNIKNAKTLITFPKKNIDGRPQFTKAVSASSWKVTEDADNWYVEYSFDNLTGGQLVAIPMPFRLKQPTTPDGFKVPIKYELFDGEGTLLKEASKTYIGKTNGAEPVKVVNGSRGYSGQHSIMSGSNKMRVDVNGETVIMSDIAVASQEAAQQTATGDRAPWVEYLIGVQNGSGSYGKYRPDEVKITEKLPAGAVMFGQPDADGFYVYNGRKWTYDQATHTATYQGPLSEYSQYGNIYQAVPIKLAFPGQSYDTTHVNEATIVAEPGTDNEVTLPSAKEKVKFNAKVQPVSGSLQIYKYGDRYGPSTGIPFNKKNKNTDVDVKYYLSFYNRTNGVVDEDGQEYTSYVKEVVDYGLDNRLYYNYIKWLDGTPEIKTLIEKIGYKVYGEKADGTRVLLFDGDLSAKQEINDVTDQYEKIAIVFNEAIPLSKKDVGIRFELGTIVKEDIWKEWQETGVGRDDVPYGRDQARRLYNSLEVRASSSKDGTLRSYTTDGSNFFRDEPLGITSYNGSNYTVPYSDNNVRRLYGDVRVEGNLAPVTVQNPETNYVLKNVKHITLLPPGIEFVPGSEQQSDFKNKATVIPNYKNTGKTAVIYDFGDVIRNHNKRVDFDVNTTLYAQTGTNEIEHFVTWDNNDEYKRQYGKLEYTDELDLDGDGDTEEVFLRGTNNINFIPPREVLVKKFVSLDKTNWLLTSPYADLGQDVYYKISVLNNSLIDLNDVSVLDALPYVGDHKIVPNDAGDYLPRESVFPVQLVESLEAIAENETVLQKFDVLYSTDAQGPSLASARDANFVPAASIADFTQVKLVKLVLKPGQVLAVKEEAEFILHGTLPYDESLDNFSAANNSEAVSLNKVDYIEGNQVSSPIIKYEVDGTFFYDANRDGERSDDEALLKGYQVQLMNEDGTEALDQQGQKITAETDENGYYHMNVYKRGNYYVQIVKKHKNEEFTTLYDKTGTRLEKDQLVGNDASQDADNAAIGKTRSLSVNPTNIPNRTADTSKEEFATLVRETANSLLATRNVGILPKGSIKVVKVDENKQALKDVVFTLKKGDFSVQLTTDDKGEATADGLDFGTYTLTEDKTGDAYVLDTKEKEVTISFEKPEVSVNVVNNFKRSTVVLTKTDVDTGEALAGVTFELRQGDKVIASAKTDEKGMATFKDVVYGDYTVVETETLAAYVLDATPIPVSVTEDKAVVEKTMTNRQKKSSVVLKKVDATSKQVLAGVTFELRQGDKVIDTQVTDEEGMLTFKDVAYGDYTVVETKTLDGYALLDKPLEVSVTEDGATIDLGEVENDFKRSTVVLTKTDLDTGEALAGVTFELRQGDKVIASAKTDEKGVVTFKDVAYGDYQLVETETLAGYVLDATPIPVSVTEDKAVIEKTMTNRQKKSSVVLKKVDATSKKALAGVTFELRQGDKVIDTQVTDEEGMLTFKDVAYGD</sequence>
<keyword evidence="8" id="KW-1185">Reference proteome</keyword>
<evidence type="ECO:0000313" key="7">
    <source>
        <dbReference type="EMBL" id="OLF46895.1"/>
    </source>
</evidence>
<feature type="compositionally biased region" description="Low complexity" evidence="4">
    <location>
        <begin position="118"/>
        <end position="131"/>
    </location>
</feature>
<evidence type="ECO:0000256" key="4">
    <source>
        <dbReference type="SAM" id="MobiDB-lite"/>
    </source>
</evidence>